<feature type="transmembrane region" description="Helical" evidence="1">
    <location>
        <begin position="71"/>
        <end position="92"/>
    </location>
</feature>
<dbReference type="EMBL" id="JBJJXI010000159">
    <property type="protein sequence ID" value="KAL3385133.1"/>
    <property type="molecule type" value="Genomic_DNA"/>
</dbReference>
<proteinExistence type="predicted"/>
<dbReference type="AlphaFoldDB" id="A0ABD2VX27"/>
<accession>A0ABD2VX27</accession>
<evidence type="ECO:0000313" key="3">
    <source>
        <dbReference type="Proteomes" id="UP001627154"/>
    </source>
</evidence>
<keyword evidence="1" id="KW-0472">Membrane</keyword>
<sequence length="112" mass="13063">MNRRFFHANAPLIRNHVSSSRNRLPRLLIRRSRQSIMYDFLSYGHNRPDSYTNNGVRPDALSRLLYYRNRALAGLLAFGVIMLTAIFVYMLICTGLVSRHSSRLSNHWVRIA</sequence>
<evidence type="ECO:0000313" key="2">
    <source>
        <dbReference type="EMBL" id="KAL3385133.1"/>
    </source>
</evidence>
<comment type="caution">
    <text evidence="2">The sequence shown here is derived from an EMBL/GenBank/DDBJ whole genome shotgun (WGS) entry which is preliminary data.</text>
</comment>
<keyword evidence="1" id="KW-0812">Transmembrane</keyword>
<dbReference type="Proteomes" id="UP001627154">
    <property type="component" value="Unassembled WGS sequence"/>
</dbReference>
<name>A0ABD2VX27_9HYME</name>
<protein>
    <recommendedName>
        <fullName evidence="4">Deltamethrin resistance protein prag01 domain-containing protein</fullName>
    </recommendedName>
</protein>
<organism evidence="2 3">
    <name type="scientific">Trichogramma kaykai</name>
    <dbReference type="NCBI Taxonomy" id="54128"/>
    <lineage>
        <taxon>Eukaryota</taxon>
        <taxon>Metazoa</taxon>
        <taxon>Ecdysozoa</taxon>
        <taxon>Arthropoda</taxon>
        <taxon>Hexapoda</taxon>
        <taxon>Insecta</taxon>
        <taxon>Pterygota</taxon>
        <taxon>Neoptera</taxon>
        <taxon>Endopterygota</taxon>
        <taxon>Hymenoptera</taxon>
        <taxon>Apocrita</taxon>
        <taxon>Proctotrupomorpha</taxon>
        <taxon>Chalcidoidea</taxon>
        <taxon>Trichogrammatidae</taxon>
        <taxon>Trichogramma</taxon>
    </lineage>
</organism>
<keyword evidence="1" id="KW-1133">Transmembrane helix</keyword>
<gene>
    <name evidence="2" type="ORF">TKK_019137</name>
</gene>
<evidence type="ECO:0008006" key="4">
    <source>
        <dbReference type="Google" id="ProtNLM"/>
    </source>
</evidence>
<keyword evidence="3" id="KW-1185">Reference proteome</keyword>
<evidence type="ECO:0000256" key="1">
    <source>
        <dbReference type="SAM" id="Phobius"/>
    </source>
</evidence>
<reference evidence="2 3" key="1">
    <citation type="journal article" date="2024" name="bioRxiv">
        <title>A reference genome for Trichogramma kaykai: A tiny desert-dwelling parasitoid wasp with competing sex-ratio distorters.</title>
        <authorList>
            <person name="Culotta J."/>
            <person name="Lindsey A.R."/>
        </authorList>
    </citation>
    <scope>NUCLEOTIDE SEQUENCE [LARGE SCALE GENOMIC DNA]</scope>
    <source>
        <strain evidence="2 3">KSX58</strain>
    </source>
</reference>